<organism evidence="1 2">
    <name type="scientific">Flagellimonas lutimaris</name>
    <dbReference type="NCBI Taxonomy" id="475082"/>
    <lineage>
        <taxon>Bacteria</taxon>
        <taxon>Pseudomonadati</taxon>
        <taxon>Bacteroidota</taxon>
        <taxon>Flavobacteriia</taxon>
        <taxon>Flavobacteriales</taxon>
        <taxon>Flavobacteriaceae</taxon>
        <taxon>Flagellimonas</taxon>
    </lineage>
</organism>
<dbReference type="EMBL" id="QXFH01000069">
    <property type="protein sequence ID" value="RIV35856.1"/>
    <property type="molecule type" value="Genomic_DNA"/>
</dbReference>
<dbReference type="Proteomes" id="UP000266067">
    <property type="component" value="Unassembled WGS sequence"/>
</dbReference>
<sequence>METKELAETLIDKQKIQLVDGKFTPTEASDVITSLIDEKINFHKIQRLKIWEGNHHGKTNLLDNRIQELELEKQTARDIVNQARTKGKNVTINGILEITLED</sequence>
<reference evidence="1 2" key="1">
    <citation type="submission" date="2018-08" db="EMBL/GenBank/DDBJ databases">
        <title>Proposal of Muricauda 72 sp.nov. and Muricauda NH166 sp.nov., isolated from seawater.</title>
        <authorList>
            <person name="Cheng H."/>
            <person name="Wu Y.-H."/>
            <person name="Guo L.-L."/>
            <person name="Xu X.-W."/>
        </authorList>
    </citation>
    <scope>NUCLEOTIDE SEQUENCE [LARGE SCALE GENOMIC DNA]</scope>
    <source>
        <strain evidence="1 2">KCTC 22173</strain>
    </source>
</reference>
<name>A0A3A1NCD0_9FLAO</name>
<comment type="caution">
    <text evidence="1">The sequence shown here is derived from an EMBL/GenBank/DDBJ whole genome shotgun (WGS) entry which is preliminary data.</text>
</comment>
<dbReference type="AlphaFoldDB" id="A0A3A1NCD0"/>
<dbReference type="OrthoDB" id="1144758at2"/>
<keyword evidence="2" id="KW-1185">Reference proteome</keyword>
<gene>
    <name evidence="1" type="ORF">D2V08_04345</name>
</gene>
<evidence type="ECO:0000313" key="1">
    <source>
        <dbReference type="EMBL" id="RIV35856.1"/>
    </source>
</evidence>
<accession>A0A3A1NCD0</accession>
<dbReference type="RefSeq" id="WP_100816126.1">
    <property type="nucleotide sequence ID" value="NZ_QXFH01000069.1"/>
</dbReference>
<proteinExistence type="predicted"/>
<protein>
    <submittedName>
        <fullName evidence="1">Uncharacterized protein</fullName>
    </submittedName>
</protein>
<evidence type="ECO:0000313" key="2">
    <source>
        <dbReference type="Proteomes" id="UP000266067"/>
    </source>
</evidence>